<evidence type="ECO:0000313" key="12">
    <source>
        <dbReference type="Proteomes" id="UP000014074"/>
    </source>
</evidence>
<comment type="similarity">
    <text evidence="3">Belongs to the pectinesterase family.</text>
</comment>
<dbReference type="GO" id="GO:0030599">
    <property type="term" value="F:pectinesterase activity"/>
    <property type="evidence" value="ECO:0007669"/>
    <property type="project" value="UniProtKB-EC"/>
</dbReference>
<keyword evidence="5" id="KW-0964">Secreted</keyword>
<keyword evidence="12" id="KW-1185">Reference proteome</keyword>
<comment type="subcellular location">
    <subcellularLocation>
        <location evidence="1">Secreted</location>
    </subcellularLocation>
</comment>
<dbReference type="GO" id="GO:0042545">
    <property type="term" value="P:cell wall modification"/>
    <property type="evidence" value="ECO:0007669"/>
    <property type="project" value="InterPro"/>
</dbReference>
<dbReference type="GO" id="GO:0005576">
    <property type="term" value="C:extracellular region"/>
    <property type="evidence" value="ECO:0007669"/>
    <property type="project" value="UniProtKB-SubCell"/>
</dbReference>
<gene>
    <name evidence="11" type="ORF">UCRPA7_2922</name>
</gene>
<dbReference type="Gene3D" id="2.160.20.10">
    <property type="entry name" value="Single-stranded right-handed beta-helix, Pectin lyase-like"/>
    <property type="match status" value="1"/>
</dbReference>
<dbReference type="PANTHER" id="PTHR31321">
    <property type="entry name" value="ACYL-COA THIOESTER HYDROLASE YBHC-RELATED"/>
    <property type="match status" value="1"/>
</dbReference>
<comment type="catalytic activity">
    <reaction evidence="9">
        <text>[(1-&gt;4)-alpha-D-galacturonosyl methyl ester](n) + n H2O = [(1-&gt;4)-alpha-D-galacturonosyl](n) + n methanol + n H(+)</text>
        <dbReference type="Rhea" id="RHEA:22380"/>
        <dbReference type="Rhea" id="RHEA-COMP:14570"/>
        <dbReference type="Rhea" id="RHEA-COMP:14573"/>
        <dbReference type="ChEBI" id="CHEBI:15377"/>
        <dbReference type="ChEBI" id="CHEBI:15378"/>
        <dbReference type="ChEBI" id="CHEBI:17790"/>
        <dbReference type="ChEBI" id="CHEBI:140522"/>
        <dbReference type="ChEBI" id="CHEBI:140523"/>
        <dbReference type="EC" id="3.1.1.11"/>
    </reaction>
</comment>
<dbReference type="eggNOG" id="ENOG502QSQ4">
    <property type="taxonomic scope" value="Eukaryota"/>
</dbReference>
<comment type="pathway">
    <text evidence="2">Glycan metabolism; pectin degradation; 2-dehydro-3-deoxy-D-gluconate from pectin: step 1/5.</text>
</comment>
<dbReference type="EC" id="3.1.1.11" evidence="4"/>
<keyword evidence="8" id="KW-0063">Aspartyl esterase</keyword>
<name>R8BQC4_PHAM7</name>
<evidence type="ECO:0000256" key="6">
    <source>
        <dbReference type="ARBA" id="ARBA00022729"/>
    </source>
</evidence>
<evidence type="ECO:0000256" key="1">
    <source>
        <dbReference type="ARBA" id="ARBA00004613"/>
    </source>
</evidence>
<dbReference type="SUPFAM" id="SSF51126">
    <property type="entry name" value="Pectin lyase-like"/>
    <property type="match status" value="1"/>
</dbReference>
<dbReference type="EMBL" id="KB932991">
    <property type="protein sequence ID" value="EOO01578.1"/>
    <property type="molecule type" value="Genomic_DNA"/>
</dbReference>
<dbReference type="Pfam" id="PF01095">
    <property type="entry name" value="Pectinesterase"/>
    <property type="match status" value="1"/>
</dbReference>
<evidence type="ECO:0000256" key="9">
    <source>
        <dbReference type="ARBA" id="ARBA00047928"/>
    </source>
</evidence>
<dbReference type="KEGG" id="tmn:UCRPA7_2922"/>
<evidence type="ECO:0000256" key="4">
    <source>
        <dbReference type="ARBA" id="ARBA00013229"/>
    </source>
</evidence>
<evidence type="ECO:0000256" key="5">
    <source>
        <dbReference type="ARBA" id="ARBA00022525"/>
    </source>
</evidence>
<dbReference type="AlphaFoldDB" id="R8BQC4"/>
<dbReference type="InterPro" id="IPR000070">
    <property type="entry name" value="Pectinesterase_cat"/>
</dbReference>
<keyword evidence="7" id="KW-0378">Hydrolase</keyword>
<dbReference type="UniPathway" id="UPA00545">
    <property type="reaction ID" value="UER00823"/>
</dbReference>
<feature type="domain" description="Pectinesterase catalytic" evidence="10">
    <location>
        <begin position="63"/>
        <end position="352"/>
    </location>
</feature>
<dbReference type="InterPro" id="IPR012334">
    <property type="entry name" value="Pectin_lyas_fold"/>
</dbReference>
<dbReference type="GeneID" id="19323220"/>
<dbReference type="RefSeq" id="XP_007913680.1">
    <property type="nucleotide sequence ID" value="XM_007915489.1"/>
</dbReference>
<evidence type="ECO:0000256" key="8">
    <source>
        <dbReference type="ARBA" id="ARBA00023085"/>
    </source>
</evidence>
<dbReference type="GO" id="GO:0045490">
    <property type="term" value="P:pectin catabolic process"/>
    <property type="evidence" value="ECO:0007669"/>
    <property type="project" value="UniProtKB-UniPathway"/>
</dbReference>
<evidence type="ECO:0000256" key="7">
    <source>
        <dbReference type="ARBA" id="ARBA00022801"/>
    </source>
</evidence>
<keyword evidence="6" id="KW-0732">Signal</keyword>
<dbReference type="OrthoDB" id="2019149at2759"/>
<dbReference type="InterPro" id="IPR011050">
    <property type="entry name" value="Pectin_lyase_fold/virulence"/>
</dbReference>
<dbReference type="HOGENOM" id="CLU_364542_0_0_1"/>
<dbReference type="FunFam" id="2.160.20.10:FF:000014">
    <property type="entry name" value="Pectinesterase"/>
    <property type="match status" value="1"/>
</dbReference>
<sequence>MARPWFDPRPAPDSFFFKHRFGLTYWDSIVTPVPATSSTGGSTGTTYDGTTPPAGAYIVSKTAIDGVTTYDTIQSALNALPTSSKITATVFIYPGVYEEQLVLNKSGTTIFMGYSSATDDYTQNQVTISYAKGIDTQADASNSDSATVYATGNYFQAININFANTFGTTKNYATLGFGVKSSKYASLYGCQVYGNQDALLINGYFFASSSRIVGNIDMIWGAGAGYFLNTTISPNTDDVSLTASKRATNTTAAGFVFDQCTVTPADGASYSEISLGRPWNAYARVAFIESYLGSCIESAGWEQWTKTDPRTSGVIFGEMGNYGPGSSTSGRASFATQLTASDAAQFELANFFAATTWINMTLVKATPFVAGSVTVPTASTTSVSSTSSSSSSSTWLSTATVYTTKISTIKETSSTTTTAADTTLTQRYTSTLDIGTTITPSPTTRVVVEKTSTTQISTVSEPDETVTKTSTLLVNVASTVTPDPTYKTSTVTEKSVQYSVKTTTGKTSTVKATSSTTVLATQTPDAKTVTVTLGSTLTSLYTKTSKAVKVTSTSTQTVGSLEETTVEEKPTTVYSTSYVTGTTTKKSTTTLTCIPTANKLRARALELAAQATPEPQTFEKLEIRAAGPQTVTVTIFSQFTTDVKTSTITIPGSTFTSDIYTTKYTGKTVSLKPVTVSSTSWSTSTKYTTTTILGSTSTVSEVVTKETGKTTTLKQSTLTQLQTHLGGLEDCDAIFEADGYCYEPVHGVEDDVGEGHADGDKLGYYN</sequence>
<accession>R8BQC4</accession>
<evidence type="ECO:0000256" key="3">
    <source>
        <dbReference type="ARBA" id="ARBA00008891"/>
    </source>
</evidence>
<reference evidence="12" key="1">
    <citation type="journal article" date="2013" name="Genome Announc.">
        <title>Draft genome sequence of the ascomycete Phaeoacremonium aleophilum strain UCR-PA7, a causal agent of the esca disease complex in grapevines.</title>
        <authorList>
            <person name="Blanco-Ulate B."/>
            <person name="Rolshausen P."/>
            <person name="Cantu D."/>
        </authorList>
    </citation>
    <scope>NUCLEOTIDE SEQUENCE [LARGE SCALE GENOMIC DNA]</scope>
    <source>
        <strain evidence="12">UCR-PA7</strain>
    </source>
</reference>
<evidence type="ECO:0000313" key="11">
    <source>
        <dbReference type="EMBL" id="EOO01578.1"/>
    </source>
</evidence>
<evidence type="ECO:0000256" key="2">
    <source>
        <dbReference type="ARBA" id="ARBA00005184"/>
    </source>
</evidence>
<dbReference type="PANTHER" id="PTHR31321:SF58">
    <property type="entry name" value="METHYLESTERASE, PUTATIVE-RELATED"/>
    <property type="match status" value="1"/>
</dbReference>
<evidence type="ECO:0000259" key="10">
    <source>
        <dbReference type="Pfam" id="PF01095"/>
    </source>
</evidence>
<proteinExistence type="inferred from homology"/>
<dbReference type="Proteomes" id="UP000014074">
    <property type="component" value="Unassembled WGS sequence"/>
</dbReference>
<organism evidence="11 12">
    <name type="scientific">Phaeoacremonium minimum (strain UCR-PA7)</name>
    <name type="common">Esca disease fungus</name>
    <name type="synonym">Togninia minima</name>
    <dbReference type="NCBI Taxonomy" id="1286976"/>
    <lineage>
        <taxon>Eukaryota</taxon>
        <taxon>Fungi</taxon>
        <taxon>Dikarya</taxon>
        <taxon>Ascomycota</taxon>
        <taxon>Pezizomycotina</taxon>
        <taxon>Sordariomycetes</taxon>
        <taxon>Sordariomycetidae</taxon>
        <taxon>Togniniales</taxon>
        <taxon>Togniniaceae</taxon>
        <taxon>Phaeoacremonium</taxon>
    </lineage>
</organism>
<protein>
    <recommendedName>
        <fullName evidence="4">pectinesterase</fullName>
        <ecNumber evidence="4">3.1.1.11</ecNumber>
    </recommendedName>
</protein>